<name>X1BXF5_9ZZZZ</name>
<comment type="caution">
    <text evidence="1">The sequence shown here is derived from an EMBL/GenBank/DDBJ whole genome shotgun (WGS) entry which is preliminary data.</text>
</comment>
<dbReference type="AlphaFoldDB" id="X1BXF5"/>
<sequence length="45" mass="4637">MKTSTTRGLLRHLGGVPVIAGQDVSGATYFVDGNVVSSGNGESWD</sequence>
<organism evidence="1">
    <name type="scientific">marine sediment metagenome</name>
    <dbReference type="NCBI Taxonomy" id="412755"/>
    <lineage>
        <taxon>unclassified sequences</taxon>
        <taxon>metagenomes</taxon>
        <taxon>ecological metagenomes</taxon>
    </lineage>
</organism>
<protein>
    <submittedName>
        <fullName evidence="1">Uncharacterized protein</fullName>
    </submittedName>
</protein>
<proteinExistence type="predicted"/>
<reference evidence="1" key="1">
    <citation type="journal article" date="2014" name="Front. Microbiol.">
        <title>High frequency of phylogenetically diverse reductive dehalogenase-homologous genes in deep subseafloor sedimentary metagenomes.</title>
        <authorList>
            <person name="Kawai M."/>
            <person name="Futagami T."/>
            <person name="Toyoda A."/>
            <person name="Takaki Y."/>
            <person name="Nishi S."/>
            <person name="Hori S."/>
            <person name="Arai W."/>
            <person name="Tsubouchi T."/>
            <person name="Morono Y."/>
            <person name="Uchiyama I."/>
            <person name="Ito T."/>
            <person name="Fujiyama A."/>
            <person name="Inagaki F."/>
            <person name="Takami H."/>
        </authorList>
    </citation>
    <scope>NUCLEOTIDE SEQUENCE</scope>
    <source>
        <strain evidence="1">Expedition CK06-06</strain>
    </source>
</reference>
<accession>X1BXF5</accession>
<dbReference type="EMBL" id="BART01025341">
    <property type="protein sequence ID" value="GAG99715.1"/>
    <property type="molecule type" value="Genomic_DNA"/>
</dbReference>
<gene>
    <name evidence="1" type="ORF">S01H4_45510</name>
</gene>
<evidence type="ECO:0000313" key="1">
    <source>
        <dbReference type="EMBL" id="GAG99715.1"/>
    </source>
</evidence>
<feature type="non-terminal residue" evidence="1">
    <location>
        <position position="45"/>
    </location>
</feature>